<proteinExistence type="predicted"/>
<protein>
    <recommendedName>
        <fullName evidence="4">DUF4440 domain-containing protein</fullName>
    </recommendedName>
</protein>
<gene>
    <name evidence="2" type="ORF">ACFPYJ_27870</name>
</gene>
<keyword evidence="3" id="KW-1185">Reference proteome</keyword>
<name>A0ABW0W598_9BACL</name>
<dbReference type="Proteomes" id="UP001596047">
    <property type="component" value="Unassembled WGS sequence"/>
</dbReference>
<evidence type="ECO:0000256" key="1">
    <source>
        <dbReference type="SAM" id="Phobius"/>
    </source>
</evidence>
<accession>A0ABW0W598</accession>
<feature type="transmembrane region" description="Helical" evidence="1">
    <location>
        <begin position="9"/>
        <end position="28"/>
    </location>
</feature>
<dbReference type="RefSeq" id="WP_379191506.1">
    <property type="nucleotide sequence ID" value="NZ_JBHSOW010000106.1"/>
</dbReference>
<comment type="caution">
    <text evidence="2">The sequence shown here is derived from an EMBL/GenBank/DDBJ whole genome shotgun (WGS) entry which is preliminary data.</text>
</comment>
<sequence length="168" mass="19935">MKRRRGDHLLLFKLVIGFFILLVAWMTWHNASRFFSPGEESEALHAVEQFYKYEQVGDFGSAWELFHPLMQQRFNKPDYIQRRAHIMLQDFGVKTFEFHTGKPELLTDWKMSQETDAIAEVYQIDVTQIFHSPYGNFEIVQSCFAAYESGEWRLLWSYQNDLIETAAH</sequence>
<keyword evidence="1" id="KW-1133">Transmembrane helix</keyword>
<evidence type="ECO:0000313" key="2">
    <source>
        <dbReference type="EMBL" id="MFC5652853.1"/>
    </source>
</evidence>
<keyword evidence="1" id="KW-0812">Transmembrane</keyword>
<organism evidence="2 3">
    <name type="scientific">Paenibacillus solisilvae</name>
    <dbReference type="NCBI Taxonomy" id="2486751"/>
    <lineage>
        <taxon>Bacteria</taxon>
        <taxon>Bacillati</taxon>
        <taxon>Bacillota</taxon>
        <taxon>Bacilli</taxon>
        <taxon>Bacillales</taxon>
        <taxon>Paenibacillaceae</taxon>
        <taxon>Paenibacillus</taxon>
    </lineage>
</organism>
<keyword evidence="1" id="KW-0472">Membrane</keyword>
<dbReference type="InterPro" id="IPR032710">
    <property type="entry name" value="NTF2-like_dom_sf"/>
</dbReference>
<dbReference type="SUPFAM" id="SSF54427">
    <property type="entry name" value="NTF2-like"/>
    <property type="match status" value="1"/>
</dbReference>
<evidence type="ECO:0008006" key="4">
    <source>
        <dbReference type="Google" id="ProtNLM"/>
    </source>
</evidence>
<evidence type="ECO:0000313" key="3">
    <source>
        <dbReference type="Proteomes" id="UP001596047"/>
    </source>
</evidence>
<dbReference type="EMBL" id="JBHSOW010000106">
    <property type="protein sequence ID" value="MFC5652853.1"/>
    <property type="molecule type" value="Genomic_DNA"/>
</dbReference>
<reference evidence="3" key="1">
    <citation type="journal article" date="2019" name="Int. J. Syst. Evol. Microbiol.">
        <title>The Global Catalogue of Microorganisms (GCM) 10K type strain sequencing project: providing services to taxonomists for standard genome sequencing and annotation.</title>
        <authorList>
            <consortium name="The Broad Institute Genomics Platform"/>
            <consortium name="The Broad Institute Genome Sequencing Center for Infectious Disease"/>
            <person name="Wu L."/>
            <person name="Ma J."/>
        </authorList>
    </citation>
    <scope>NUCLEOTIDE SEQUENCE [LARGE SCALE GENOMIC DNA]</scope>
    <source>
        <strain evidence="3">CGMCC 1.3240</strain>
    </source>
</reference>